<dbReference type="GeneID" id="84579775"/>
<evidence type="ECO:0000313" key="1">
    <source>
        <dbReference type="EMBL" id="PTX08705.1"/>
    </source>
</evidence>
<reference evidence="1 2" key="1">
    <citation type="submission" date="2018-04" db="EMBL/GenBank/DDBJ databases">
        <title>Genomic Encyclopedia of Archaeal and Bacterial Type Strains, Phase II (KMG-II): from individual species to whole genera.</title>
        <authorList>
            <person name="Goeker M."/>
        </authorList>
    </citation>
    <scope>NUCLEOTIDE SEQUENCE [LARGE SCALE GENOMIC DNA]</scope>
    <source>
        <strain evidence="1 2">DSM 22902</strain>
    </source>
</reference>
<evidence type="ECO:0000313" key="2">
    <source>
        <dbReference type="Proteomes" id="UP000243985"/>
    </source>
</evidence>
<dbReference type="EMBL" id="QBKG01000001">
    <property type="protein sequence ID" value="PTX08705.1"/>
    <property type="molecule type" value="Genomic_DNA"/>
</dbReference>
<accession>A0A2T5XZ08</accession>
<sequence length="151" mass="16828">MAKYELPYFGKITLSEDDDYHEIEDVVINDCQVSINIDCMGETPTKAEVADIQKVLASLPEIDKQVHKTIVEEYHSNTSSHVKDYVDLVEDIVEEQGEALLSLIKLTNVCILTDATVFAVLDYTIGEDLTDEILAVGLDREGKITSFSIES</sequence>
<comment type="caution">
    <text evidence="1">The sequence shown here is derived from an EMBL/GenBank/DDBJ whole genome shotgun (WGS) entry which is preliminary data.</text>
</comment>
<dbReference type="AlphaFoldDB" id="A0A2T5XZ08"/>
<dbReference type="Proteomes" id="UP000243985">
    <property type="component" value="Unassembled WGS sequence"/>
</dbReference>
<name>A0A2T5XZ08_9FLAO</name>
<proteinExistence type="predicted"/>
<organism evidence="1 2">
    <name type="scientific">Capnocytophaga leadbetteri</name>
    <dbReference type="NCBI Taxonomy" id="327575"/>
    <lineage>
        <taxon>Bacteria</taxon>
        <taxon>Pseudomonadati</taxon>
        <taxon>Bacteroidota</taxon>
        <taxon>Flavobacteriia</taxon>
        <taxon>Flavobacteriales</taxon>
        <taxon>Flavobacteriaceae</taxon>
        <taxon>Capnocytophaga</taxon>
    </lineage>
</organism>
<protein>
    <submittedName>
        <fullName evidence="1">Uncharacterized protein DUF2004</fullName>
    </submittedName>
</protein>
<gene>
    <name evidence="1" type="ORF">C8P65_101373</name>
</gene>
<dbReference type="RefSeq" id="WP_107780805.1">
    <property type="nucleotide sequence ID" value="NZ_QBKG01000001.1"/>
</dbReference>